<dbReference type="AlphaFoldDB" id="A0A0G3GV24"/>
<dbReference type="SUPFAM" id="SSF53218">
    <property type="entry name" value="Molybdenum cofactor biosynthesis proteins"/>
    <property type="match status" value="1"/>
</dbReference>
<comment type="pathway">
    <text evidence="1">Cofactor biosynthesis; molybdopterin biosynthesis.</text>
</comment>
<dbReference type="PANTHER" id="PTHR43764">
    <property type="entry name" value="MOLYBDENUM COFACTOR BIOSYNTHESIS"/>
    <property type="match status" value="1"/>
</dbReference>
<evidence type="ECO:0000313" key="5">
    <source>
        <dbReference type="Proteomes" id="UP000035368"/>
    </source>
</evidence>
<dbReference type="Proteomes" id="UP000035368">
    <property type="component" value="Chromosome"/>
</dbReference>
<dbReference type="PATRIC" id="fig|1050174.4.peg.815"/>
<evidence type="ECO:0000256" key="2">
    <source>
        <dbReference type="ARBA" id="ARBA00023150"/>
    </source>
</evidence>
<dbReference type="RefSeq" id="WP_047239842.1">
    <property type="nucleotide sequence ID" value="NZ_CP011541.1"/>
</dbReference>
<protein>
    <submittedName>
        <fullName evidence="4">Molybdopterin biosynthesis enzyme</fullName>
        <ecNumber evidence="4">4.2.1.96</ecNumber>
    </submittedName>
</protein>
<organism evidence="4 5">
    <name type="scientific">Corynebacterium epidermidicanis</name>
    <dbReference type="NCBI Taxonomy" id="1050174"/>
    <lineage>
        <taxon>Bacteria</taxon>
        <taxon>Bacillati</taxon>
        <taxon>Actinomycetota</taxon>
        <taxon>Actinomycetes</taxon>
        <taxon>Mycobacteriales</taxon>
        <taxon>Corynebacteriaceae</taxon>
        <taxon>Corynebacterium</taxon>
    </lineage>
</organism>
<dbReference type="KEGG" id="cei:CEPID_04020"/>
<keyword evidence="4" id="KW-0456">Lyase</keyword>
<keyword evidence="2" id="KW-0501">Molybdenum cofactor biosynthesis</keyword>
<dbReference type="Pfam" id="PF00994">
    <property type="entry name" value="MoCF_biosynth"/>
    <property type="match status" value="1"/>
</dbReference>
<dbReference type="SMART" id="SM00852">
    <property type="entry name" value="MoCF_biosynth"/>
    <property type="match status" value="1"/>
</dbReference>
<proteinExistence type="predicted"/>
<gene>
    <name evidence="4" type="primary">moaB</name>
    <name evidence="4" type="ORF">CEPID_04020</name>
</gene>
<dbReference type="EMBL" id="CP011541">
    <property type="protein sequence ID" value="AKK02677.1"/>
    <property type="molecule type" value="Genomic_DNA"/>
</dbReference>
<dbReference type="GO" id="GO:0006777">
    <property type="term" value="P:Mo-molybdopterin cofactor biosynthetic process"/>
    <property type="evidence" value="ECO:0007669"/>
    <property type="project" value="UniProtKB-KW"/>
</dbReference>
<dbReference type="InterPro" id="IPR051920">
    <property type="entry name" value="MPT_Adenylyltrnsfr/MoaC-Rel"/>
</dbReference>
<dbReference type="OrthoDB" id="9784492at2"/>
<evidence type="ECO:0000256" key="1">
    <source>
        <dbReference type="ARBA" id="ARBA00005046"/>
    </source>
</evidence>
<dbReference type="PANTHER" id="PTHR43764:SF1">
    <property type="entry name" value="MOLYBDOPTERIN MOLYBDOTRANSFERASE"/>
    <property type="match status" value="1"/>
</dbReference>
<dbReference type="Gene3D" id="3.40.980.10">
    <property type="entry name" value="MoaB/Mog-like domain"/>
    <property type="match status" value="1"/>
</dbReference>
<dbReference type="InterPro" id="IPR001453">
    <property type="entry name" value="MoaB/Mog_dom"/>
</dbReference>
<name>A0A0G3GV24_9CORY</name>
<sequence>METAIDPTLSASVAGDLLDDIAEPDPEFLLATESQEVPASAVRRALVVLVADHEVHAGSDADRLVSELLAEDGFAVDAVVEVKSKKSAIRQAIETAVVGGADLVLTVGGVGVGPRDKTPDATRAVLDQLLPGISQALRSSGLACGAIDACTSRGVAGVSGSTVVVNLAGSRAAIRDGMATLGPLVHFVIDQLQTTTVD</sequence>
<dbReference type="EC" id="4.2.1.96" evidence="4"/>
<evidence type="ECO:0000259" key="3">
    <source>
        <dbReference type="SMART" id="SM00852"/>
    </source>
</evidence>
<evidence type="ECO:0000313" key="4">
    <source>
        <dbReference type="EMBL" id="AKK02677.1"/>
    </source>
</evidence>
<dbReference type="InterPro" id="IPR036425">
    <property type="entry name" value="MoaB/Mog-like_dom_sf"/>
</dbReference>
<feature type="domain" description="MoaB/Mog" evidence="3">
    <location>
        <begin position="47"/>
        <end position="187"/>
    </location>
</feature>
<dbReference type="GO" id="GO:0008124">
    <property type="term" value="F:4-alpha-hydroxytetrahydrobiopterin dehydratase activity"/>
    <property type="evidence" value="ECO:0007669"/>
    <property type="project" value="UniProtKB-EC"/>
</dbReference>
<reference evidence="4 5" key="1">
    <citation type="submission" date="2015-05" db="EMBL/GenBank/DDBJ databases">
        <title>Complete genome sequence of Corynebacterium epidermidicanis DSM 45586, isolated from the skin of a dog suffering from pruritus.</title>
        <authorList>
            <person name="Ruckert C."/>
            <person name="Albersmeier A."/>
            <person name="Winkler A."/>
            <person name="Tauch A."/>
        </authorList>
    </citation>
    <scope>NUCLEOTIDE SEQUENCE [LARGE SCALE GENOMIC DNA]</scope>
    <source>
        <strain evidence="4 5">DSM 45586</strain>
    </source>
</reference>
<dbReference type="STRING" id="1050174.CEPID_04020"/>
<keyword evidence="5" id="KW-1185">Reference proteome</keyword>
<accession>A0A0G3GV24</accession>